<dbReference type="PROSITE" id="PS51257">
    <property type="entry name" value="PROKAR_LIPOPROTEIN"/>
    <property type="match status" value="1"/>
</dbReference>
<dbReference type="SUPFAM" id="SSF69360">
    <property type="entry name" value="Cell wall binding repeat"/>
    <property type="match status" value="1"/>
</dbReference>
<dbReference type="Pfam" id="PF14903">
    <property type="entry name" value="WG_beta_rep"/>
    <property type="match status" value="6"/>
</dbReference>
<evidence type="ECO:0000313" key="1">
    <source>
        <dbReference type="EMBL" id="SFT51634.1"/>
    </source>
</evidence>
<protein>
    <submittedName>
        <fullName evidence="1">WG containing repeat-containing protein</fullName>
    </submittedName>
</protein>
<sequence>MKKALYIFLGTVMIAGCATKKGFEAMQAYNYFEAKEKLEKVVQRDSTLASFALAALYSRGDNPFTDLDKAYLMVNTAINAYVDLEPKTILEYKENYDYSIDSLRSLRADINEKYFLKVQEENTIARYNYYINTHTESKYVDSAVFLRDQLAYIIAKADDSNKGYQEFLSKYPTSVFADEIQRDYFRTQFSENTKEGTVEAFHKFSLSYPNSPYRKYAQDQVYELSIPNHSIEEYAQFVSRYSNHPRVNEAWMKLYKLSTVDYSKTSIEKFKKKYPAFPFGDKVEKELALVEEDLLPIQIDGKYGYMDSKGSLVVEAQFLSAGFFKEGMAIVEKDGLYGYIDKTGVQVADYVFDDAYDFVNGRAVVEMNGKMGMIDRTGEMVIPTIFEDLGPFMEGMCYGKKEGQLYGYYDAFGSTLLDPIYQEAYSFNDGVAKVTENGKVGYIYKDGTYYLQPRYEDLIWLSDEVLKAKKYGYQKLVDVNYDEVILEPLDEIGVLSSNRILFMKNGKIGYVDARGNMIIDAQTFDVFDNAQELAEFRNNYARINQAGKYGMIDSLGKVVIPAVFSYIGDYGKLIAITKGNGWGYTNLTTRLIIPYQYEYAESFRSGIGIVQQNSKYGAINEMGEFVIPAEYMDIRYLTDELLVVNQNNRMGIINVKGEVVVPPIYHRIKQQDEDLFILYAGETFSYYQISTNRFISIQ</sequence>
<keyword evidence="2" id="KW-1185">Reference proteome</keyword>
<evidence type="ECO:0000313" key="2">
    <source>
        <dbReference type="Proteomes" id="UP000236454"/>
    </source>
</evidence>
<dbReference type="AlphaFoldDB" id="A0A1I6YML1"/>
<dbReference type="InterPro" id="IPR011990">
    <property type="entry name" value="TPR-like_helical_dom_sf"/>
</dbReference>
<dbReference type="OrthoDB" id="5464673at2"/>
<organism evidence="1 2">
    <name type="scientific">Lishizhenia tianjinensis</name>
    <dbReference type="NCBI Taxonomy" id="477690"/>
    <lineage>
        <taxon>Bacteria</taxon>
        <taxon>Pseudomonadati</taxon>
        <taxon>Bacteroidota</taxon>
        <taxon>Flavobacteriia</taxon>
        <taxon>Flavobacteriales</taxon>
        <taxon>Crocinitomicaceae</taxon>
        <taxon>Lishizhenia</taxon>
    </lineage>
</organism>
<accession>A0A1I6YML1</accession>
<name>A0A1I6YML1_9FLAO</name>
<dbReference type="STRING" id="477690.SAMN05216474_1020"/>
<dbReference type="InterPro" id="IPR032774">
    <property type="entry name" value="WG_beta_rep"/>
</dbReference>
<dbReference type="Proteomes" id="UP000236454">
    <property type="component" value="Unassembled WGS sequence"/>
</dbReference>
<gene>
    <name evidence="1" type="ORF">SAMN05216474_1020</name>
</gene>
<dbReference type="EMBL" id="FPAS01000001">
    <property type="protein sequence ID" value="SFT51634.1"/>
    <property type="molecule type" value="Genomic_DNA"/>
</dbReference>
<dbReference type="Gene3D" id="1.25.40.10">
    <property type="entry name" value="Tetratricopeptide repeat domain"/>
    <property type="match status" value="1"/>
</dbReference>
<reference evidence="1 2" key="1">
    <citation type="submission" date="2016-10" db="EMBL/GenBank/DDBJ databases">
        <authorList>
            <person name="de Groot N.N."/>
        </authorList>
    </citation>
    <scope>NUCLEOTIDE SEQUENCE [LARGE SCALE GENOMIC DNA]</scope>
    <source>
        <strain evidence="1 2">CGMCC 1.7005</strain>
    </source>
</reference>
<dbReference type="RefSeq" id="WP_090247098.1">
    <property type="nucleotide sequence ID" value="NZ_FPAS01000001.1"/>
</dbReference>
<proteinExistence type="predicted"/>
<dbReference type="PANTHER" id="PTHR37841">
    <property type="entry name" value="GLR2918 PROTEIN"/>
    <property type="match status" value="1"/>
</dbReference>
<dbReference type="PANTHER" id="PTHR37841:SF1">
    <property type="entry name" value="DUF3298 DOMAIN-CONTAINING PROTEIN"/>
    <property type="match status" value="1"/>
</dbReference>